<evidence type="ECO:0000256" key="2">
    <source>
        <dbReference type="SAM" id="MobiDB-lite"/>
    </source>
</evidence>
<dbReference type="PROSITE" id="PS50157">
    <property type="entry name" value="ZINC_FINGER_C2H2_2"/>
    <property type="match status" value="1"/>
</dbReference>
<evidence type="ECO:0000313" key="4">
    <source>
        <dbReference type="EnsemblMetazoa" id="MESCA003622-PA"/>
    </source>
</evidence>
<protein>
    <recommendedName>
        <fullName evidence="3">C2H2-type domain-containing protein</fullName>
    </recommendedName>
</protein>
<keyword evidence="5" id="KW-1185">Reference proteome</keyword>
<sequence length="144" mass="16303">MECGKGFYRKDHLRKHTRSHIARRVKAELTQNQQNGSTSESGGPSQNQVQHNGQQIMQQTQIQQLSTSSVFVFTVVDRRYYNQPQKTPLALLEILRNASEGNILLVFLRSLKDIFNIFCICHGASNTRDSFSISISKSSESVES</sequence>
<dbReference type="Proteomes" id="UP000015102">
    <property type="component" value="Unassembled WGS sequence"/>
</dbReference>
<keyword evidence="1" id="KW-0862">Zinc</keyword>
<dbReference type="AlphaFoldDB" id="T1GJH4"/>
<dbReference type="EMBL" id="CAQQ02199453">
    <property type="status" value="NOT_ANNOTATED_CDS"/>
    <property type="molecule type" value="Genomic_DNA"/>
</dbReference>
<dbReference type="EnsemblMetazoa" id="MESCA003622-RA">
    <property type="protein sequence ID" value="MESCA003622-PA"/>
    <property type="gene ID" value="MESCA003622"/>
</dbReference>
<reference evidence="4" key="2">
    <citation type="submission" date="2015-06" db="UniProtKB">
        <authorList>
            <consortium name="EnsemblMetazoa"/>
        </authorList>
    </citation>
    <scope>IDENTIFICATION</scope>
</reference>
<dbReference type="STRING" id="36166.T1GJH4"/>
<reference evidence="5" key="1">
    <citation type="submission" date="2013-02" db="EMBL/GenBank/DDBJ databases">
        <authorList>
            <person name="Hughes D."/>
        </authorList>
    </citation>
    <scope>NUCLEOTIDE SEQUENCE</scope>
    <source>
        <strain>Durham</strain>
        <strain evidence="5">NC isolate 2 -- Noor lab</strain>
    </source>
</reference>
<keyword evidence="1" id="KW-0479">Metal-binding</keyword>
<feature type="compositionally biased region" description="Polar residues" evidence="2">
    <location>
        <begin position="29"/>
        <end position="53"/>
    </location>
</feature>
<evidence type="ECO:0000313" key="5">
    <source>
        <dbReference type="Proteomes" id="UP000015102"/>
    </source>
</evidence>
<dbReference type="HOGENOM" id="CLU_1798659_0_0_1"/>
<dbReference type="GO" id="GO:0008270">
    <property type="term" value="F:zinc ion binding"/>
    <property type="evidence" value="ECO:0007669"/>
    <property type="project" value="UniProtKB-KW"/>
</dbReference>
<proteinExistence type="predicted"/>
<dbReference type="Gene3D" id="3.30.160.60">
    <property type="entry name" value="Classic Zinc Finger"/>
    <property type="match status" value="1"/>
</dbReference>
<feature type="domain" description="C2H2-type" evidence="3">
    <location>
        <begin position="1"/>
        <end position="25"/>
    </location>
</feature>
<organism evidence="4 5">
    <name type="scientific">Megaselia scalaris</name>
    <name type="common">Humpbacked fly</name>
    <name type="synonym">Phora scalaris</name>
    <dbReference type="NCBI Taxonomy" id="36166"/>
    <lineage>
        <taxon>Eukaryota</taxon>
        <taxon>Metazoa</taxon>
        <taxon>Ecdysozoa</taxon>
        <taxon>Arthropoda</taxon>
        <taxon>Hexapoda</taxon>
        <taxon>Insecta</taxon>
        <taxon>Pterygota</taxon>
        <taxon>Neoptera</taxon>
        <taxon>Endopterygota</taxon>
        <taxon>Diptera</taxon>
        <taxon>Brachycera</taxon>
        <taxon>Muscomorpha</taxon>
        <taxon>Platypezoidea</taxon>
        <taxon>Phoridae</taxon>
        <taxon>Megaseliini</taxon>
        <taxon>Megaselia</taxon>
    </lineage>
</organism>
<feature type="region of interest" description="Disordered" evidence="2">
    <location>
        <begin position="29"/>
        <end position="54"/>
    </location>
</feature>
<dbReference type="EMBL" id="CAQQ02199454">
    <property type="status" value="NOT_ANNOTATED_CDS"/>
    <property type="molecule type" value="Genomic_DNA"/>
</dbReference>
<name>T1GJH4_MEGSC</name>
<evidence type="ECO:0000259" key="3">
    <source>
        <dbReference type="PROSITE" id="PS50157"/>
    </source>
</evidence>
<evidence type="ECO:0000256" key="1">
    <source>
        <dbReference type="PROSITE-ProRule" id="PRU00042"/>
    </source>
</evidence>
<accession>T1GJH4</accession>
<dbReference type="InterPro" id="IPR013087">
    <property type="entry name" value="Znf_C2H2_type"/>
</dbReference>
<keyword evidence="1" id="KW-0863">Zinc-finger</keyword>